<dbReference type="EMBL" id="BFAA01001766">
    <property type="protein sequence ID" value="GCB70065.1"/>
    <property type="molecule type" value="Genomic_DNA"/>
</dbReference>
<dbReference type="InterPro" id="IPR013783">
    <property type="entry name" value="Ig-like_fold"/>
</dbReference>
<dbReference type="InterPro" id="IPR036179">
    <property type="entry name" value="Ig-like_dom_sf"/>
</dbReference>
<keyword evidence="2" id="KW-0732">Signal</keyword>
<organism evidence="4 5">
    <name type="scientific">Scyliorhinus torazame</name>
    <name type="common">Cloudy catshark</name>
    <name type="synonym">Catulus torazame</name>
    <dbReference type="NCBI Taxonomy" id="75743"/>
    <lineage>
        <taxon>Eukaryota</taxon>
        <taxon>Metazoa</taxon>
        <taxon>Chordata</taxon>
        <taxon>Craniata</taxon>
        <taxon>Vertebrata</taxon>
        <taxon>Chondrichthyes</taxon>
        <taxon>Elasmobranchii</taxon>
        <taxon>Galeomorphii</taxon>
        <taxon>Galeoidea</taxon>
        <taxon>Carcharhiniformes</taxon>
        <taxon>Scyliorhinidae</taxon>
        <taxon>Scyliorhinus</taxon>
    </lineage>
</organism>
<evidence type="ECO:0000313" key="5">
    <source>
        <dbReference type="Proteomes" id="UP000288216"/>
    </source>
</evidence>
<feature type="signal peptide" evidence="2">
    <location>
        <begin position="1"/>
        <end position="25"/>
    </location>
</feature>
<dbReference type="Proteomes" id="UP000288216">
    <property type="component" value="Unassembled WGS sequence"/>
</dbReference>
<dbReference type="SUPFAM" id="SSF48726">
    <property type="entry name" value="Immunoglobulin"/>
    <property type="match status" value="1"/>
</dbReference>
<keyword evidence="5" id="KW-1185">Reference proteome</keyword>
<keyword evidence="1" id="KW-0812">Transmembrane</keyword>
<dbReference type="OMA" id="KGSYWCH"/>
<dbReference type="OrthoDB" id="9932757at2759"/>
<dbReference type="Gene3D" id="2.60.40.10">
    <property type="entry name" value="Immunoglobulins"/>
    <property type="match status" value="1"/>
</dbReference>
<reference evidence="4 5" key="1">
    <citation type="journal article" date="2018" name="Nat. Ecol. Evol.">
        <title>Shark genomes provide insights into elasmobranch evolution and the origin of vertebrates.</title>
        <authorList>
            <person name="Hara Y"/>
            <person name="Yamaguchi K"/>
            <person name="Onimaru K"/>
            <person name="Kadota M"/>
            <person name="Koyanagi M"/>
            <person name="Keeley SD"/>
            <person name="Tatsumi K"/>
            <person name="Tanaka K"/>
            <person name="Motone F"/>
            <person name="Kageyama Y"/>
            <person name="Nozu R"/>
            <person name="Adachi N"/>
            <person name="Nishimura O"/>
            <person name="Nakagawa R"/>
            <person name="Tanegashima C"/>
            <person name="Kiyatake I"/>
            <person name="Matsumoto R"/>
            <person name="Murakumo K"/>
            <person name="Nishida K"/>
            <person name="Terakita A"/>
            <person name="Kuratani S"/>
            <person name="Sato K"/>
            <person name="Hyodo S Kuraku.S."/>
        </authorList>
    </citation>
    <scope>NUCLEOTIDE SEQUENCE [LARGE SCALE GENOMIC DNA]</scope>
</reference>
<comment type="caution">
    <text evidence="4">The sequence shown here is derived from an EMBL/GenBank/DDBJ whole genome shotgun (WGS) entry which is preliminary data.</text>
</comment>
<dbReference type="STRING" id="75743.A0A401PAA1"/>
<gene>
    <name evidence="4" type="ORF">scyTo_0005603</name>
</gene>
<evidence type="ECO:0000256" key="1">
    <source>
        <dbReference type="SAM" id="Phobius"/>
    </source>
</evidence>
<proteinExistence type="predicted"/>
<name>A0A401PAA1_SCYTO</name>
<keyword evidence="1" id="KW-1133">Transmembrane helix</keyword>
<feature type="transmembrane region" description="Helical" evidence="1">
    <location>
        <begin position="254"/>
        <end position="278"/>
    </location>
</feature>
<dbReference type="InterPro" id="IPR007110">
    <property type="entry name" value="Ig-like_dom"/>
</dbReference>
<dbReference type="AlphaFoldDB" id="A0A401PAA1"/>
<evidence type="ECO:0000256" key="2">
    <source>
        <dbReference type="SAM" id="SignalP"/>
    </source>
</evidence>
<evidence type="ECO:0000259" key="3">
    <source>
        <dbReference type="PROSITE" id="PS50835"/>
    </source>
</evidence>
<feature type="domain" description="Ig-like" evidence="3">
    <location>
        <begin position="151"/>
        <end position="252"/>
    </location>
</feature>
<accession>A0A401PAA1</accession>
<sequence>MTEPSLKHTLSVIFLIVSFRGQVESGQPQYATSEPNIPMGNGKHLETIHLSGNSGNYGEHKPQTMDPITEIADNEAKMLNIPWPSETIPSDNRIPLLVEQKITTNQKKEQLLSGTNSDGRSSRLTPKTVNITKVTKIVLSCNLTLPVAQTPPITVPPIWTKNEKEIRSDGDHVNLTCKSGQYIPLYWIWSKEVKGSKVALCNETGDQFYIHSNGNKSSLLIKSLIMDNTTYYHCDAVYEVGFSSLRIHLKVNSLHAAIIPFVCIVAEVLVLVIFILACERRMKQKDDLAEGEIFPEKLAAEELIDSAENGARHRKIEPASVQELQS</sequence>
<evidence type="ECO:0000313" key="4">
    <source>
        <dbReference type="EMBL" id="GCB70065.1"/>
    </source>
</evidence>
<keyword evidence="1" id="KW-0472">Membrane</keyword>
<dbReference type="PROSITE" id="PS50835">
    <property type="entry name" value="IG_LIKE"/>
    <property type="match status" value="1"/>
</dbReference>
<protein>
    <recommendedName>
        <fullName evidence="3">Ig-like domain-containing protein</fullName>
    </recommendedName>
</protein>
<feature type="chain" id="PRO_5019522869" description="Ig-like domain-containing protein" evidence="2">
    <location>
        <begin position="26"/>
        <end position="326"/>
    </location>
</feature>